<comment type="caution">
    <text evidence="1">The sequence shown here is derived from an EMBL/GenBank/DDBJ whole genome shotgun (WGS) entry which is preliminary data.</text>
</comment>
<dbReference type="Proteomes" id="UP000784294">
    <property type="component" value="Unassembled WGS sequence"/>
</dbReference>
<accession>A0A448WMD1</accession>
<organism evidence="1 2">
    <name type="scientific">Protopolystoma xenopodis</name>
    <dbReference type="NCBI Taxonomy" id="117903"/>
    <lineage>
        <taxon>Eukaryota</taxon>
        <taxon>Metazoa</taxon>
        <taxon>Spiralia</taxon>
        <taxon>Lophotrochozoa</taxon>
        <taxon>Platyhelminthes</taxon>
        <taxon>Monogenea</taxon>
        <taxon>Polyopisthocotylea</taxon>
        <taxon>Polystomatidea</taxon>
        <taxon>Polystomatidae</taxon>
        <taxon>Protopolystoma</taxon>
    </lineage>
</organism>
<protein>
    <submittedName>
        <fullName evidence="1">Uncharacterized protein</fullName>
    </submittedName>
</protein>
<reference evidence="1" key="1">
    <citation type="submission" date="2018-11" db="EMBL/GenBank/DDBJ databases">
        <authorList>
            <consortium name="Pathogen Informatics"/>
        </authorList>
    </citation>
    <scope>NUCLEOTIDE SEQUENCE</scope>
</reference>
<evidence type="ECO:0000313" key="2">
    <source>
        <dbReference type="Proteomes" id="UP000784294"/>
    </source>
</evidence>
<keyword evidence="2" id="KW-1185">Reference proteome</keyword>
<name>A0A448WMD1_9PLAT</name>
<gene>
    <name evidence="1" type="ORF">PXEA_LOCUS8868</name>
</gene>
<proteinExistence type="predicted"/>
<dbReference type="AlphaFoldDB" id="A0A448WMD1"/>
<evidence type="ECO:0000313" key="1">
    <source>
        <dbReference type="EMBL" id="VEL15428.1"/>
    </source>
</evidence>
<sequence>MKANPVSSVGLLLQLSKTSASRFYAPFGGFDSKHDYKDNLDSVPEASYCWQQHGGIGFPWGLDIRQLLGPSNKDSDMLARMPTEAKGSHNRVVLESIS</sequence>
<dbReference type="EMBL" id="CAAALY010024576">
    <property type="protein sequence ID" value="VEL15428.1"/>
    <property type="molecule type" value="Genomic_DNA"/>
</dbReference>